<dbReference type="PRINTS" id="PR00145">
    <property type="entry name" value="ARGSUCLYASE"/>
</dbReference>
<evidence type="ECO:0000256" key="6">
    <source>
        <dbReference type="SAM" id="MobiDB-lite"/>
    </source>
</evidence>
<dbReference type="NCBIfam" id="TIGR00838">
    <property type="entry name" value="argH"/>
    <property type="match status" value="1"/>
</dbReference>
<dbReference type="AlphaFoldDB" id="A0A517P802"/>
<comment type="similarity">
    <text evidence="5">Belongs to the lyase 1 family. Argininosuccinate lyase subfamily.</text>
</comment>
<dbReference type="GO" id="GO:0042450">
    <property type="term" value="P:L-arginine biosynthetic process via ornithine"/>
    <property type="evidence" value="ECO:0007669"/>
    <property type="project" value="UniProtKB-UniRule"/>
</dbReference>
<dbReference type="PANTHER" id="PTHR43814">
    <property type="entry name" value="ARGININOSUCCINATE LYASE"/>
    <property type="match status" value="1"/>
</dbReference>
<protein>
    <recommendedName>
        <fullName evidence="3 5">Argininosuccinate lyase</fullName>
        <shortName evidence="5">ASAL</shortName>
        <ecNumber evidence="3 5">4.3.2.1</ecNumber>
    </recommendedName>
    <alternativeName>
        <fullName evidence="5">Arginosuccinase</fullName>
    </alternativeName>
</protein>
<evidence type="ECO:0000256" key="2">
    <source>
        <dbReference type="ARBA" id="ARBA00004941"/>
    </source>
</evidence>
<comment type="pathway">
    <text evidence="2 5">Amino-acid biosynthesis; L-arginine biosynthesis; L-arginine from L-ornithine and carbamoyl phosphate: step 3/3.</text>
</comment>
<organism evidence="9 10">
    <name type="scientific">Alienimonas californiensis</name>
    <dbReference type="NCBI Taxonomy" id="2527989"/>
    <lineage>
        <taxon>Bacteria</taxon>
        <taxon>Pseudomonadati</taxon>
        <taxon>Planctomycetota</taxon>
        <taxon>Planctomycetia</taxon>
        <taxon>Planctomycetales</taxon>
        <taxon>Planctomycetaceae</taxon>
        <taxon>Alienimonas</taxon>
    </lineage>
</organism>
<dbReference type="HAMAP" id="MF_00006">
    <property type="entry name" value="Arg_succ_lyase"/>
    <property type="match status" value="1"/>
</dbReference>
<feature type="domain" description="Argininosuccinate lyase C-terminal" evidence="8">
    <location>
        <begin position="386"/>
        <end position="454"/>
    </location>
</feature>
<dbReference type="InterPro" id="IPR029419">
    <property type="entry name" value="Arg_succ_lyase_C"/>
</dbReference>
<dbReference type="InterPro" id="IPR009049">
    <property type="entry name" value="Argininosuccinate_lyase"/>
</dbReference>
<dbReference type="UniPathway" id="UPA00068">
    <property type="reaction ID" value="UER00114"/>
</dbReference>
<name>A0A517P802_9PLAN</name>
<accession>A0A517P802</accession>
<dbReference type="GO" id="GO:0005829">
    <property type="term" value="C:cytosol"/>
    <property type="evidence" value="ECO:0007669"/>
    <property type="project" value="TreeGrafter"/>
</dbReference>
<dbReference type="InterPro" id="IPR000362">
    <property type="entry name" value="Fumarate_lyase_fam"/>
</dbReference>
<dbReference type="EC" id="4.3.2.1" evidence="3 5"/>
<evidence type="ECO:0000256" key="4">
    <source>
        <dbReference type="ARBA" id="ARBA00022571"/>
    </source>
</evidence>
<proteinExistence type="inferred from homology"/>
<dbReference type="EMBL" id="CP036265">
    <property type="protein sequence ID" value="QDT15507.1"/>
    <property type="molecule type" value="Genomic_DNA"/>
</dbReference>
<dbReference type="InterPro" id="IPR020557">
    <property type="entry name" value="Fumarate_lyase_CS"/>
</dbReference>
<keyword evidence="10" id="KW-1185">Reference proteome</keyword>
<feature type="compositionally biased region" description="Low complexity" evidence="6">
    <location>
        <begin position="1"/>
        <end position="11"/>
    </location>
</feature>
<dbReference type="KEGG" id="acaf:CA12_15920"/>
<dbReference type="Pfam" id="PF14698">
    <property type="entry name" value="ASL_C2"/>
    <property type="match status" value="1"/>
</dbReference>
<dbReference type="Pfam" id="PF00206">
    <property type="entry name" value="Lyase_1"/>
    <property type="match status" value="1"/>
</dbReference>
<dbReference type="PANTHER" id="PTHR43814:SF1">
    <property type="entry name" value="ARGININOSUCCINATE LYASE"/>
    <property type="match status" value="1"/>
</dbReference>
<keyword evidence="5" id="KW-0028">Amino-acid biosynthesis</keyword>
<dbReference type="Gene3D" id="1.10.275.10">
    <property type="entry name" value="Fumarase/aspartase (N-terminal domain)"/>
    <property type="match status" value="1"/>
</dbReference>
<dbReference type="FunFam" id="1.10.275.10:FF:000002">
    <property type="entry name" value="Argininosuccinate lyase"/>
    <property type="match status" value="1"/>
</dbReference>
<dbReference type="InterPro" id="IPR022761">
    <property type="entry name" value="Fumarate_lyase_N"/>
</dbReference>
<evidence type="ECO:0000256" key="5">
    <source>
        <dbReference type="HAMAP-Rule" id="MF_00006"/>
    </source>
</evidence>
<keyword evidence="5" id="KW-0963">Cytoplasm</keyword>
<dbReference type="Gene3D" id="1.20.200.10">
    <property type="entry name" value="Fumarase/aspartase (Central domain)"/>
    <property type="match status" value="1"/>
</dbReference>
<evidence type="ECO:0000313" key="10">
    <source>
        <dbReference type="Proteomes" id="UP000318741"/>
    </source>
</evidence>
<dbReference type="CDD" id="cd01359">
    <property type="entry name" value="Argininosuccinate_lyase"/>
    <property type="match status" value="1"/>
</dbReference>
<feature type="domain" description="Fumarate lyase N-terminal" evidence="7">
    <location>
        <begin position="29"/>
        <end position="323"/>
    </location>
</feature>
<evidence type="ECO:0000259" key="8">
    <source>
        <dbReference type="Pfam" id="PF14698"/>
    </source>
</evidence>
<comment type="catalytic activity">
    <reaction evidence="1 5">
        <text>2-(N(omega)-L-arginino)succinate = fumarate + L-arginine</text>
        <dbReference type="Rhea" id="RHEA:24020"/>
        <dbReference type="ChEBI" id="CHEBI:29806"/>
        <dbReference type="ChEBI" id="CHEBI:32682"/>
        <dbReference type="ChEBI" id="CHEBI:57472"/>
        <dbReference type="EC" id="4.3.2.1"/>
    </reaction>
</comment>
<feature type="region of interest" description="Disordered" evidence="6">
    <location>
        <begin position="1"/>
        <end position="34"/>
    </location>
</feature>
<comment type="subcellular location">
    <subcellularLocation>
        <location evidence="5">Cytoplasm</location>
    </subcellularLocation>
</comment>
<dbReference type="PROSITE" id="PS00163">
    <property type="entry name" value="FUMARATE_LYASES"/>
    <property type="match status" value="1"/>
</dbReference>
<keyword evidence="5 9" id="KW-0456">Lyase</keyword>
<dbReference type="SUPFAM" id="SSF48557">
    <property type="entry name" value="L-aspartase-like"/>
    <property type="match status" value="1"/>
</dbReference>
<evidence type="ECO:0000313" key="9">
    <source>
        <dbReference type="EMBL" id="QDT15507.1"/>
    </source>
</evidence>
<dbReference type="FunFam" id="1.20.200.10:FF:000015">
    <property type="entry name" value="argininosuccinate lyase isoform X2"/>
    <property type="match status" value="1"/>
</dbReference>
<dbReference type="PRINTS" id="PR00149">
    <property type="entry name" value="FUMRATELYASE"/>
</dbReference>
<evidence type="ECO:0000256" key="1">
    <source>
        <dbReference type="ARBA" id="ARBA00000985"/>
    </source>
</evidence>
<evidence type="ECO:0000256" key="3">
    <source>
        <dbReference type="ARBA" id="ARBA00012338"/>
    </source>
</evidence>
<dbReference type="Gene3D" id="1.10.40.30">
    <property type="entry name" value="Fumarase/aspartase (C-terminal domain)"/>
    <property type="match status" value="1"/>
</dbReference>
<dbReference type="GO" id="GO:0004056">
    <property type="term" value="F:argininosuccinate lyase activity"/>
    <property type="evidence" value="ECO:0007669"/>
    <property type="project" value="UniProtKB-UniRule"/>
</dbReference>
<keyword evidence="4 5" id="KW-0055">Arginine biosynthesis</keyword>
<dbReference type="Proteomes" id="UP000318741">
    <property type="component" value="Chromosome"/>
</dbReference>
<dbReference type="InterPro" id="IPR008948">
    <property type="entry name" value="L-Aspartase-like"/>
</dbReference>
<reference evidence="9 10" key="1">
    <citation type="submission" date="2019-02" db="EMBL/GenBank/DDBJ databases">
        <title>Deep-cultivation of Planctomycetes and their phenomic and genomic characterization uncovers novel biology.</title>
        <authorList>
            <person name="Wiegand S."/>
            <person name="Jogler M."/>
            <person name="Boedeker C."/>
            <person name="Pinto D."/>
            <person name="Vollmers J."/>
            <person name="Rivas-Marin E."/>
            <person name="Kohn T."/>
            <person name="Peeters S.H."/>
            <person name="Heuer A."/>
            <person name="Rast P."/>
            <person name="Oberbeckmann S."/>
            <person name="Bunk B."/>
            <person name="Jeske O."/>
            <person name="Meyerdierks A."/>
            <person name="Storesund J.E."/>
            <person name="Kallscheuer N."/>
            <person name="Luecker S."/>
            <person name="Lage O.M."/>
            <person name="Pohl T."/>
            <person name="Merkel B.J."/>
            <person name="Hornburger P."/>
            <person name="Mueller R.-W."/>
            <person name="Bruemmer F."/>
            <person name="Labrenz M."/>
            <person name="Spormann A.M."/>
            <person name="Op den Camp H."/>
            <person name="Overmann J."/>
            <person name="Amann R."/>
            <person name="Jetten M.S.M."/>
            <person name="Mascher T."/>
            <person name="Medema M.H."/>
            <person name="Devos D.P."/>
            <person name="Kaster A.-K."/>
            <person name="Ovreas L."/>
            <person name="Rohde M."/>
            <person name="Galperin M.Y."/>
            <person name="Jogler C."/>
        </authorList>
    </citation>
    <scope>NUCLEOTIDE SEQUENCE [LARGE SCALE GENOMIC DNA]</scope>
    <source>
        <strain evidence="9 10">CA12</strain>
    </source>
</reference>
<sequence>MTAAVPDSAAPSPAPANGSEGHSGKAWGGRFAGGTDPRVESFTESISFDARLAPHDVAGSKAHATMLAENGLLTAEERDAIHAGLDEVLGEIEAGTFPFRTELEDVHMHIESALTEKIGDAGRKLHTARSRNDQVSTDLKLFVREACDRLDELLADVQRAFVGRCGQDLDVVIPGYTHLQRAMPVSAAHSWLCWVEKLDRDRGRVRDCRARLNESPLGAAALAGTTLPIDRDRTAELLGFDRPAANSLDISSDRDFLLEYLFALTVTATHLSQWAEEWIVWFSTEFGFLSLPDAYTTGSSIMPQKRNPDVPELIRGKSARVVGALVQALVLLKGLPTAYNRDLQEDKLALFDAHDTVVACLDLMPSIVAGATLNVAKIESRLEDGFLDATALMEHAIRAGVPMRTAHGVIGKLVALCEKTGRRLADLSDEEFASADGRLVSGGSEELRSVLGAKNAAAVLKSYGGGGREQVAAQVERWRGQLGMN</sequence>
<dbReference type="InterPro" id="IPR024083">
    <property type="entry name" value="Fumarase/histidase_N"/>
</dbReference>
<evidence type="ECO:0000259" key="7">
    <source>
        <dbReference type="Pfam" id="PF00206"/>
    </source>
</evidence>
<gene>
    <name evidence="5" type="primary">argH</name>
    <name evidence="9" type="ORF">CA12_15920</name>
</gene>